<dbReference type="AlphaFoldDB" id="A0A564YWX5"/>
<keyword evidence="2" id="KW-0812">Transmembrane</keyword>
<feature type="region of interest" description="Disordered" evidence="1">
    <location>
        <begin position="188"/>
        <end position="207"/>
    </location>
</feature>
<evidence type="ECO:0000256" key="1">
    <source>
        <dbReference type="SAM" id="MobiDB-lite"/>
    </source>
</evidence>
<accession>A0A564YWX5</accession>
<evidence type="ECO:0000256" key="2">
    <source>
        <dbReference type="SAM" id="Phobius"/>
    </source>
</evidence>
<name>A0A564YWX5_HYMDI</name>
<gene>
    <name evidence="3" type="ORF">WMSIL1_LOCUS10295</name>
</gene>
<keyword evidence="2" id="KW-0472">Membrane</keyword>
<protein>
    <submittedName>
        <fullName evidence="3">Uncharacterized protein</fullName>
    </submittedName>
</protein>
<evidence type="ECO:0000313" key="3">
    <source>
        <dbReference type="EMBL" id="VUZ51752.1"/>
    </source>
</evidence>
<sequence length="207" mass="23549">MFFSLHADAHDEYPQWDPIHWVIESTDHITLPCTHPRYFPFNETATAALIVRWILPKHTSYRHLIPNTTNEGWRVMGKDQNYTLFIDKVSMNEPEAVDGIYVCAALAVAYPNARDNGIYSWYYLRWGVGLYSNVPAMNSGSIGQKYYWCFTYCWVSCFVALVIVALFSATVHFKYKGAPDMLANENGSDSDSISLSSHLAKKQGTVD</sequence>
<proteinExistence type="predicted"/>
<keyword evidence="4" id="KW-1185">Reference proteome</keyword>
<dbReference type="Proteomes" id="UP000321570">
    <property type="component" value="Unassembled WGS sequence"/>
</dbReference>
<evidence type="ECO:0000313" key="4">
    <source>
        <dbReference type="Proteomes" id="UP000321570"/>
    </source>
</evidence>
<keyword evidence="2" id="KW-1133">Transmembrane helix</keyword>
<dbReference type="EMBL" id="CABIJS010000444">
    <property type="protein sequence ID" value="VUZ51752.1"/>
    <property type="molecule type" value="Genomic_DNA"/>
</dbReference>
<feature type="transmembrane region" description="Helical" evidence="2">
    <location>
        <begin position="146"/>
        <end position="171"/>
    </location>
</feature>
<reference evidence="3 4" key="1">
    <citation type="submission" date="2019-07" db="EMBL/GenBank/DDBJ databases">
        <authorList>
            <person name="Jastrzebski P J."/>
            <person name="Paukszto L."/>
            <person name="Jastrzebski P J."/>
        </authorList>
    </citation>
    <scope>NUCLEOTIDE SEQUENCE [LARGE SCALE GENOMIC DNA]</scope>
    <source>
        <strain evidence="3 4">WMS-il1</strain>
    </source>
</reference>
<organism evidence="3 4">
    <name type="scientific">Hymenolepis diminuta</name>
    <name type="common">Rat tapeworm</name>
    <dbReference type="NCBI Taxonomy" id="6216"/>
    <lineage>
        <taxon>Eukaryota</taxon>
        <taxon>Metazoa</taxon>
        <taxon>Spiralia</taxon>
        <taxon>Lophotrochozoa</taxon>
        <taxon>Platyhelminthes</taxon>
        <taxon>Cestoda</taxon>
        <taxon>Eucestoda</taxon>
        <taxon>Cyclophyllidea</taxon>
        <taxon>Hymenolepididae</taxon>
        <taxon>Hymenolepis</taxon>
    </lineage>
</organism>